<keyword evidence="2" id="KW-1133">Transmembrane helix</keyword>
<dbReference type="InterPro" id="IPR050587">
    <property type="entry name" value="GNT1/Glycosyltrans_8"/>
</dbReference>
<reference evidence="3" key="1">
    <citation type="submission" date="2021-01" db="EMBL/GenBank/DDBJ databases">
        <authorList>
            <person name="Corre E."/>
            <person name="Pelletier E."/>
            <person name="Niang G."/>
            <person name="Scheremetjew M."/>
            <person name="Finn R."/>
            <person name="Kale V."/>
            <person name="Holt S."/>
            <person name="Cochrane G."/>
            <person name="Meng A."/>
            <person name="Brown T."/>
            <person name="Cohen L."/>
        </authorList>
    </citation>
    <scope>NUCLEOTIDE SEQUENCE</scope>
    <source>
        <strain evidence="3">GSO104</strain>
    </source>
</reference>
<accession>A0A7S4T1G8</accession>
<dbReference type="AlphaFoldDB" id="A0A7S4T1G8"/>
<protein>
    <submittedName>
        <fullName evidence="3">Uncharacterized protein</fullName>
    </submittedName>
</protein>
<keyword evidence="2" id="KW-0812">Transmembrane</keyword>
<evidence type="ECO:0000256" key="2">
    <source>
        <dbReference type="SAM" id="Phobius"/>
    </source>
</evidence>
<dbReference type="Gene3D" id="3.90.550.10">
    <property type="entry name" value="Spore Coat Polysaccharide Biosynthesis Protein SpsA, Chain A"/>
    <property type="match status" value="1"/>
</dbReference>
<name>A0A7S4T1G8_9STRA</name>
<evidence type="ECO:0000313" key="3">
    <source>
        <dbReference type="EMBL" id="CAE4662900.1"/>
    </source>
</evidence>
<dbReference type="SUPFAM" id="SSF53448">
    <property type="entry name" value="Nucleotide-diphospho-sugar transferases"/>
    <property type="match status" value="1"/>
</dbReference>
<keyword evidence="2" id="KW-0472">Membrane</keyword>
<feature type="transmembrane region" description="Helical" evidence="2">
    <location>
        <begin position="33"/>
        <end position="52"/>
    </location>
</feature>
<feature type="region of interest" description="Disordered" evidence="1">
    <location>
        <begin position="1"/>
        <end position="23"/>
    </location>
</feature>
<proteinExistence type="predicted"/>
<dbReference type="PANTHER" id="PTHR11183">
    <property type="entry name" value="GLYCOGENIN SUBFAMILY MEMBER"/>
    <property type="match status" value="1"/>
</dbReference>
<sequence>MPRIGQISYHTSGNKLRQPRPSPPGTIRRFRRLNVVFGVLFLLFFIFQIIAFTHVRKNALSDGGATYEDESNRSLDMTAKEDIVAPQQPKPKIAYAVTLTSCGTDAYQGQNQPFVQGAAVLAHSIWKNSFENSFSGSKYGHALYAFVHPDAVRCSDPLSSLGFQILVRDTPINVTEIKGKFLREHVVKSGCCGEKEYIKLYSYTLTDHPIVVHLDLDCLILKPFDDLFDAMLDGPESPARERIKLMFPHDTSVEKSLPSHINAYFTRDYNMVNPGKKHVGVQGGFLVVRPSLDVFEEYRSIILEGNFRPGAGWGGQYGGYFGAQQIQGLCAYYYDHLHPGEAAELNRCYFNAMADKPIQQSSGKCRTGEDVCEDCSTKDVSDLYSVHFTLCQKPWLCRSPPGLCTKMNHEWFRMRKDMDDSHFQQQQLEGKEEVDQIASGNYRPEQFLGYCNGAGNTGYIPVKV</sequence>
<gene>
    <name evidence="3" type="ORF">DBRI00130_LOCUS41766</name>
</gene>
<evidence type="ECO:0000256" key="1">
    <source>
        <dbReference type="SAM" id="MobiDB-lite"/>
    </source>
</evidence>
<organism evidence="3">
    <name type="scientific">Ditylum brightwellii</name>
    <dbReference type="NCBI Taxonomy" id="49249"/>
    <lineage>
        <taxon>Eukaryota</taxon>
        <taxon>Sar</taxon>
        <taxon>Stramenopiles</taxon>
        <taxon>Ochrophyta</taxon>
        <taxon>Bacillariophyta</taxon>
        <taxon>Mediophyceae</taxon>
        <taxon>Lithodesmiophycidae</taxon>
        <taxon>Lithodesmiales</taxon>
        <taxon>Lithodesmiaceae</taxon>
        <taxon>Ditylum</taxon>
    </lineage>
</organism>
<dbReference type="InterPro" id="IPR029044">
    <property type="entry name" value="Nucleotide-diphossugar_trans"/>
</dbReference>
<dbReference type="EMBL" id="HBNS01058067">
    <property type="protein sequence ID" value="CAE4662900.1"/>
    <property type="molecule type" value="Transcribed_RNA"/>
</dbReference>